<name>A0A7W7Q2V7_9PSEU</name>
<evidence type="ECO:0000256" key="1">
    <source>
        <dbReference type="ARBA" id="ARBA00022527"/>
    </source>
</evidence>
<evidence type="ECO:0000259" key="2">
    <source>
        <dbReference type="Pfam" id="PF13581"/>
    </source>
</evidence>
<dbReference type="Gene3D" id="3.30.565.10">
    <property type="entry name" value="Histidine kinase-like ATPase, C-terminal domain"/>
    <property type="match status" value="1"/>
</dbReference>
<keyword evidence="1" id="KW-0808">Transferase</keyword>
<dbReference type="PANTHER" id="PTHR35526">
    <property type="entry name" value="ANTI-SIGMA-F FACTOR RSBW-RELATED"/>
    <property type="match status" value="1"/>
</dbReference>
<dbReference type="Pfam" id="PF13581">
    <property type="entry name" value="HATPase_c_2"/>
    <property type="match status" value="1"/>
</dbReference>
<dbReference type="InterPro" id="IPR036890">
    <property type="entry name" value="HATPase_C_sf"/>
</dbReference>
<accession>A0A7W7Q2V7</accession>
<dbReference type="GO" id="GO:0004674">
    <property type="term" value="F:protein serine/threonine kinase activity"/>
    <property type="evidence" value="ECO:0007669"/>
    <property type="project" value="UniProtKB-KW"/>
</dbReference>
<dbReference type="PANTHER" id="PTHR35526:SF3">
    <property type="entry name" value="ANTI-SIGMA-F FACTOR RSBW"/>
    <property type="match status" value="1"/>
</dbReference>
<gene>
    <name evidence="3" type="ORF">FHR82_002121</name>
</gene>
<keyword evidence="1" id="KW-0723">Serine/threonine-protein kinase</keyword>
<dbReference type="CDD" id="cd16936">
    <property type="entry name" value="HATPase_RsbW-like"/>
    <property type="match status" value="1"/>
</dbReference>
<protein>
    <submittedName>
        <fullName evidence="3">Anti-sigma regulatory factor (Ser/Thr protein kinase)</fullName>
    </submittedName>
</protein>
<dbReference type="RefSeq" id="WP_184810067.1">
    <property type="nucleotide sequence ID" value="NZ_JACHJQ010000002.1"/>
</dbReference>
<reference evidence="3 4" key="1">
    <citation type="submission" date="2020-08" db="EMBL/GenBank/DDBJ databases">
        <title>Genomic Encyclopedia of Type Strains, Phase III (KMG-III): the genomes of soil and plant-associated and newly described type strains.</title>
        <authorList>
            <person name="Whitman W."/>
        </authorList>
    </citation>
    <scope>NUCLEOTIDE SEQUENCE [LARGE SCALE GENOMIC DNA]</scope>
    <source>
        <strain evidence="3 4">CECT 8960</strain>
    </source>
</reference>
<keyword evidence="4" id="KW-1185">Reference proteome</keyword>
<dbReference type="EMBL" id="JACHJQ010000002">
    <property type="protein sequence ID" value="MBB4905904.1"/>
    <property type="molecule type" value="Genomic_DNA"/>
</dbReference>
<comment type="caution">
    <text evidence="3">The sequence shown here is derived from an EMBL/GenBank/DDBJ whole genome shotgun (WGS) entry which is preliminary data.</text>
</comment>
<keyword evidence="1" id="KW-0418">Kinase</keyword>
<sequence>MRDPQVGAPVPAADTELDESLMCENLAVVRREIERVLTGMDRELVQDVELVATELASNACDHADHPRQLRLRRGVEQHDQTLLIEVWDATPDLAPVVGTSSLGDHRGRGMKLVTRLCDDWGVRKDSDRKVVWGRMRLAR</sequence>
<evidence type="ECO:0000313" key="3">
    <source>
        <dbReference type="EMBL" id="MBB4905904.1"/>
    </source>
</evidence>
<dbReference type="SUPFAM" id="SSF55874">
    <property type="entry name" value="ATPase domain of HSP90 chaperone/DNA topoisomerase II/histidine kinase"/>
    <property type="match status" value="1"/>
</dbReference>
<dbReference type="InterPro" id="IPR003594">
    <property type="entry name" value="HATPase_dom"/>
</dbReference>
<feature type="domain" description="Histidine kinase/HSP90-like ATPase" evidence="2">
    <location>
        <begin position="23"/>
        <end position="132"/>
    </location>
</feature>
<dbReference type="AlphaFoldDB" id="A0A7W7Q2V7"/>
<organism evidence="3 4">
    <name type="scientific">Actinophytocola algeriensis</name>
    <dbReference type="NCBI Taxonomy" id="1768010"/>
    <lineage>
        <taxon>Bacteria</taxon>
        <taxon>Bacillati</taxon>
        <taxon>Actinomycetota</taxon>
        <taxon>Actinomycetes</taxon>
        <taxon>Pseudonocardiales</taxon>
        <taxon>Pseudonocardiaceae</taxon>
    </lineage>
</organism>
<evidence type="ECO:0000313" key="4">
    <source>
        <dbReference type="Proteomes" id="UP000520767"/>
    </source>
</evidence>
<dbReference type="InterPro" id="IPR050267">
    <property type="entry name" value="Anti-sigma-factor_SerPK"/>
</dbReference>
<proteinExistence type="predicted"/>
<dbReference type="Proteomes" id="UP000520767">
    <property type="component" value="Unassembled WGS sequence"/>
</dbReference>